<gene>
    <name evidence="2" type="ORF">GCM10025868_44760</name>
</gene>
<feature type="region of interest" description="Disordered" evidence="1">
    <location>
        <begin position="233"/>
        <end position="272"/>
    </location>
</feature>
<feature type="region of interest" description="Disordered" evidence="1">
    <location>
        <begin position="164"/>
        <end position="184"/>
    </location>
</feature>
<proteinExistence type="predicted"/>
<comment type="caution">
    <text evidence="2">The sequence shown here is derived from an EMBL/GenBank/DDBJ whole genome shotgun (WGS) entry which is preliminary data.</text>
</comment>
<feature type="compositionally biased region" description="Polar residues" evidence="1">
    <location>
        <begin position="260"/>
        <end position="272"/>
    </location>
</feature>
<accession>A0ABQ6JRB1</accession>
<feature type="compositionally biased region" description="Low complexity" evidence="1">
    <location>
        <begin position="247"/>
        <end position="259"/>
    </location>
</feature>
<keyword evidence="3" id="KW-1185">Reference proteome</keyword>
<dbReference type="Proteomes" id="UP001157017">
    <property type="component" value="Unassembled WGS sequence"/>
</dbReference>
<reference evidence="3" key="1">
    <citation type="journal article" date="2019" name="Int. J. Syst. Evol. Microbiol.">
        <title>The Global Catalogue of Microorganisms (GCM) 10K type strain sequencing project: providing services to taxonomists for standard genome sequencing and annotation.</title>
        <authorList>
            <consortium name="The Broad Institute Genomics Platform"/>
            <consortium name="The Broad Institute Genome Sequencing Center for Infectious Disease"/>
            <person name="Wu L."/>
            <person name="Ma J."/>
        </authorList>
    </citation>
    <scope>NUCLEOTIDE SEQUENCE [LARGE SCALE GENOMIC DNA]</scope>
    <source>
        <strain evidence="3">NBRC 108730</strain>
    </source>
</reference>
<feature type="region of interest" description="Disordered" evidence="1">
    <location>
        <begin position="1"/>
        <end position="30"/>
    </location>
</feature>
<evidence type="ECO:0000256" key="1">
    <source>
        <dbReference type="SAM" id="MobiDB-lite"/>
    </source>
</evidence>
<evidence type="ECO:0000313" key="3">
    <source>
        <dbReference type="Proteomes" id="UP001157017"/>
    </source>
</evidence>
<name>A0ABQ6JRB1_9ACTN</name>
<feature type="compositionally biased region" description="Low complexity" evidence="1">
    <location>
        <begin position="104"/>
        <end position="123"/>
    </location>
</feature>
<feature type="region of interest" description="Disordered" evidence="1">
    <location>
        <begin position="95"/>
        <end position="123"/>
    </location>
</feature>
<protein>
    <submittedName>
        <fullName evidence="2">Uncharacterized protein</fullName>
    </submittedName>
</protein>
<organism evidence="2 3">
    <name type="scientific">Angustibacter aerolatus</name>
    <dbReference type="NCBI Taxonomy" id="1162965"/>
    <lineage>
        <taxon>Bacteria</taxon>
        <taxon>Bacillati</taxon>
        <taxon>Actinomycetota</taxon>
        <taxon>Actinomycetes</taxon>
        <taxon>Kineosporiales</taxon>
        <taxon>Kineosporiaceae</taxon>
    </lineage>
</organism>
<feature type="compositionally biased region" description="Low complexity" evidence="1">
    <location>
        <begin position="12"/>
        <end position="28"/>
    </location>
</feature>
<sequence>MPPNDDSPVQSDAGVTAAAPPDVAPSSACTTEEPVRWYVVPVRASARARGSASSASIVSSPWMVDSAPLLRFTRPSASTPSNVTPVAGSYVRAPDRLAPKNHPAARPASSRSPVRPVSRAAASSDCTRASAPYAICARSTGVGSSPLSGPSVVSSHGVKPAVSDTAARVAERRTSPTRVAPAAADSPAGICAPHACQSARLRPHGSTAPNGQCVASPPCSAATPSARRSIAVRARAEPPARTYADNPSSASALASPPSAINQRGTCLPSTTW</sequence>
<dbReference type="EMBL" id="BSUZ01000001">
    <property type="protein sequence ID" value="GMA89226.1"/>
    <property type="molecule type" value="Genomic_DNA"/>
</dbReference>
<evidence type="ECO:0000313" key="2">
    <source>
        <dbReference type="EMBL" id="GMA89226.1"/>
    </source>
</evidence>